<dbReference type="Proteomes" id="UP000266934">
    <property type="component" value="Chromosome"/>
</dbReference>
<keyword evidence="2" id="KW-1188">Viral release from host cell</keyword>
<evidence type="ECO:0008006" key="6">
    <source>
        <dbReference type="Google" id="ProtNLM"/>
    </source>
</evidence>
<name>A0A348FZB2_9HYPH</name>
<evidence type="ECO:0000313" key="5">
    <source>
        <dbReference type="Proteomes" id="UP000266934"/>
    </source>
</evidence>
<sequence length="529" mass="58021">MAMEAEKQRTNDAKARLADAKQMKAKFLPDIEECYRFTVPPRASSLQSAAPGDASTADSDLNTSLGPEVCDDFATMVISTFLPETQQWASRSIVPAPGVDRSVANEAQATLDDGDKTIRALILQSTFYEEISKSFPPDIGIGTVAVLIEMDRLYDPPTVRGIPLRKLEINLGPDGKVDDRFLVDVVSAGKLEGVVPRKLWPAKVAAKVESAFGRSSRSQATVECVWGWWRDWSRRDTVVWTHVLLLDGELADHRQIEGVGSCPLIVGRFSPLPEFAFGWGPTMKALPDLRHVDKLATELIRAVDFSIAPPTTYPDDAFVNVEGGIESGMAYPVRPGDEKAIKKIYEPTGLDAGYFDVQERERRVKRLHFVDKPEQRGDTPPTATQWTDEIALTQRRIGTPGRVFWSEFAAGVWDRFAFLATKAGRIQPVDAGVGTVRTIPDNPAQRAQDMQDVSNAARLGEIGGGLFPEEWKVTVDGAKTLKNLKEKIGDTIVEFRSKEDIETAVAQMSQLTGGAAPGVQQDQGALLQS</sequence>
<protein>
    <recommendedName>
        <fullName evidence="6">Phage tail protein</fullName>
    </recommendedName>
</protein>
<dbReference type="KEGG" id="blag:BLTE_13300"/>
<organism evidence="4 5">
    <name type="scientific">Blastochloris tepida</name>
    <dbReference type="NCBI Taxonomy" id="2233851"/>
    <lineage>
        <taxon>Bacteria</taxon>
        <taxon>Pseudomonadati</taxon>
        <taxon>Pseudomonadota</taxon>
        <taxon>Alphaproteobacteria</taxon>
        <taxon>Hyphomicrobiales</taxon>
        <taxon>Blastochloridaceae</taxon>
        <taxon>Blastochloris</taxon>
    </lineage>
</organism>
<dbReference type="RefSeq" id="WP_126398675.1">
    <property type="nucleotide sequence ID" value="NZ_AP018907.1"/>
</dbReference>
<keyword evidence="5" id="KW-1185">Reference proteome</keyword>
<proteinExistence type="predicted"/>
<accession>A0A348FZB2</accession>
<dbReference type="OrthoDB" id="8434038at2"/>
<comment type="subcellular location">
    <subcellularLocation>
        <location evidence="1">Virion</location>
    </subcellularLocation>
</comment>
<reference evidence="4 5" key="1">
    <citation type="submission" date="2018-08" db="EMBL/GenBank/DDBJ databases">
        <title>Complete genome sequencing of Blastochloris tepida GI.</title>
        <authorList>
            <person name="Tsukatani Y."/>
            <person name="Mori H."/>
        </authorList>
    </citation>
    <scope>NUCLEOTIDE SEQUENCE [LARGE SCALE GENOMIC DNA]</scope>
    <source>
        <strain evidence="4 5">GI</strain>
    </source>
</reference>
<keyword evidence="3" id="KW-0231">Viral genome packaging</keyword>
<gene>
    <name evidence="4" type="ORF">BLTE_13300</name>
</gene>
<evidence type="ECO:0000256" key="3">
    <source>
        <dbReference type="ARBA" id="ARBA00023219"/>
    </source>
</evidence>
<dbReference type="AlphaFoldDB" id="A0A348FZB2"/>
<evidence type="ECO:0000313" key="4">
    <source>
        <dbReference type="EMBL" id="BBF92645.1"/>
    </source>
</evidence>
<evidence type="ECO:0000256" key="1">
    <source>
        <dbReference type="ARBA" id="ARBA00004328"/>
    </source>
</evidence>
<dbReference type="InterPro" id="IPR020991">
    <property type="entry name" value="Connector_podovirus"/>
</dbReference>
<dbReference type="EMBL" id="AP018907">
    <property type="protein sequence ID" value="BBF92645.1"/>
    <property type="molecule type" value="Genomic_DNA"/>
</dbReference>
<dbReference type="Pfam" id="PF12236">
    <property type="entry name" value="Head-tail_con"/>
    <property type="match status" value="1"/>
</dbReference>
<evidence type="ECO:0000256" key="2">
    <source>
        <dbReference type="ARBA" id="ARBA00022612"/>
    </source>
</evidence>